<reference evidence="2" key="1">
    <citation type="submission" date="2022-04" db="EMBL/GenBank/DDBJ databases">
        <authorList>
            <person name="Friedrich I."/>
            <person name="Schneider D."/>
            <person name="Poehlein A."/>
            <person name="Hertel R."/>
            <person name="Daniel R."/>
        </authorList>
    </citation>
    <scope>NUCLEOTIDE SEQUENCE</scope>
</reference>
<evidence type="ECO:0000256" key="1">
    <source>
        <dbReference type="SAM" id="Phobius"/>
    </source>
</evidence>
<organism evidence="2 3">
    <name type="scientific">Brevundimonas phage vB_BpoS-Marchewka</name>
    <dbReference type="NCBI Taxonomy" id="2948604"/>
    <lineage>
        <taxon>Viruses</taxon>
        <taxon>Duplodnaviria</taxon>
        <taxon>Heunggongvirae</taxon>
        <taxon>Uroviricota</taxon>
        <taxon>Caudoviricetes</taxon>
        <taxon>Jeanschmidtviridae</taxon>
        <taxon>Marchewkavirus</taxon>
        <taxon>Marchewkavirus marchewka</taxon>
    </lineage>
</organism>
<gene>
    <name evidence="2" type="ORF">MARCHEWKA_00870</name>
</gene>
<evidence type="ECO:0000313" key="2">
    <source>
        <dbReference type="EMBL" id="UTC28600.1"/>
    </source>
</evidence>
<keyword evidence="3" id="KW-1185">Reference proteome</keyword>
<keyword evidence="1" id="KW-0812">Transmembrane</keyword>
<protein>
    <submittedName>
        <fullName evidence="2">Uncharacterized protein</fullName>
    </submittedName>
</protein>
<dbReference type="EMBL" id="ON529851">
    <property type="protein sequence ID" value="UTC28600.1"/>
    <property type="molecule type" value="Genomic_DNA"/>
</dbReference>
<feature type="transmembrane region" description="Helical" evidence="1">
    <location>
        <begin position="21"/>
        <end position="47"/>
    </location>
</feature>
<proteinExistence type="predicted"/>
<keyword evidence="1" id="KW-1133">Transmembrane helix</keyword>
<accession>A0A9E7N485</accession>
<keyword evidence="1" id="KW-0472">Membrane</keyword>
<name>A0A9E7N485_9CAUD</name>
<dbReference type="Proteomes" id="UP001056634">
    <property type="component" value="Segment"/>
</dbReference>
<evidence type="ECO:0000313" key="3">
    <source>
        <dbReference type="Proteomes" id="UP001056634"/>
    </source>
</evidence>
<sequence length="53" mass="6001">MTRIDLKKKEPARPQRRHNDSFWDGFFVFAFLGDLLEGCGELLGAIFEGLGSN</sequence>